<comment type="caution">
    <text evidence="2">The sequence shown here is derived from an EMBL/GenBank/DDBJ whole genome shotgun (WGS) entry which is preliminary data.</text>
</comment>
<dbReference type="PROSITE" id="PS50096">
    <property type="entry name" value="IQ"/>
    <property type="match status" value="1"/>
</dbReference>
<accession>A0A4S2MCU9</accession>
<keyword evidence="3" id="KW-1185">Reference proteome</keyword>
<dbReference type="AlphaFoldDB" id="A0A4S2MCU9"/>
<dbReference type="InterPro" id="IPR000048">
    <property type="entry name" value="IQ_motif_EF-hand-BS"/>
</dbReference>
<evidence type="ECO:0000313" key="3">
    <source>
        <dbReference type="Proteomes" id="UP000308267"/>
    </source>
</evidence>
<feature type="region of interest" description="Disordered" evidence="1">
    <location>
        <begin position="117"/>
        <end position="137"/>
    </location>
</feature>
<reference evidence="2 3" key="1">
    <citation type="journal article" date="2019" name="BMC Genomics">
        <title>New insights from Opisthorchis felineus genome: update on genomics of the epidemiologically important liver flukes.</title>
        <authorList>
            <person name="Ershov N.I."/>
            <person name="Mordvinov V.A."/>
            <person name="Prokhortchouk E.B."/>
            <person name="Pakharukova M.Y."/>
            <person name="Gunbin K.V."/>
            <person name="Ustyantsev K."/>
            <person name="Genaev M.A."/>
            <person name="Blinov A.G."/>
            <person name="Mazur A."/>
            <person name="Boulygina E."/>
            <person name="Tsygankova S."/>
            <person name="Khrameeva E."/>
            <person name="Chekanov N."/>
            <person name="Fan G."/>
            <person name="Xiao A."/>
            <person name="Zhang H."/>
            <person name="Xu X."/>
            <person name="Yang H."/>
            <person name="Solovyev V."/>
            <person name="Lee S.M."/>
            <person name="Liu X."/>
            <person name="Afonnikov D.A."/>
            <person name="Skryabin K.G."/>
        </authorList>
    </citation>
    <scope>NUCLEOTIDE SEQUENCE [LARGE SCALE GENOMIC DNA]</scope>
    <source>
        <strain evidence="2">AK-0245</strain>
        <tissue evidence="2">Whole organism</tissue>
    </source>
</reference>
<gene>
    <name evidence="2" type="ORF">CRM22_000919</name>
</gene>
<sequence length="137" mass="15266">MNITDAVIKLQSIARGFIVRSRLKRALIAFKSIAAELGEDPCHFSWFNMCRSLPATGTKMHVQSESNVLSTCLTSLSLSDLCYLRNDLFFEVVWLDQAIQSRVEFLNYKQNILHTLGGTETGDDQPPDNPVLCGGSQ</sequence>
<name>A0A4S2MCU9_OPIFE</name>
<evidence type="ECO:0000313" key="2">
    <source>
        <dbReference type="EMBL" id="TGZ74440.1"/>
    </source>
</evidence>
<protein>
    <submittedName>
        <fullName evidence="2">Uncharacterized protein</fullName>
    </submittedName>
</protein>
<evidence type="ECO:0000256" key="1">
    <source>
        <dbReference type="SAM" id="MobiDB-lite"/>
    </source>
</evidence>
<organism evidence="2 3">
    <name type="scientific">Opisthorchis felineus</name>
    <dbReference type="NCBI Taxonomy" id="147828"/>
    <lineage>
        <taxon>Eukaryota</taxon>
        <taxon>Metazoa</taxon>
        <taxon>Spiralia</taxon>
        <taxon>Lophotrochozoa</taxon>
        <taxon>Platyhelminthes</taxon>
        <taxon>Trematoda</taxon>
        <taxon>Digenea</taxon>
        <taxon>Opisthorchiida</taxon>
        <taxon>Opisthorchiata</taxon>
        <taxon>Opisthorchiidae</taxon>
        <taxon>Opisthorchis</taxon>
    </lineage>
</organism>
<dbReference type="OrthoDB" id="6161953at2759"/>
<dbReference type="Pfam" id="PF00612">
    <property type="entry name" value="IQ"/>
    <property type="match status" value="1"/>
</dbReference>
<dbReference type="EMBL" id="SJOL01001804">
    <property type="protein sequence ID" value="TGZ74440.1"/>
    <property type="molecule type" value="Genomic_DNA"/>
</dbReference>
<proteinExistence type="predicted"/>
<dbReference type="Proteomes" id="UP000308267">
    <property type="component" value="Unassembled WGS sequence"/>
</dbReference>